<sequence>MAPVQGRQTLGRAWIWEFAFMAWCAVQSELQQAQA</sequence>
<comment type="caution">
    <text evidence="1">The sequence shown here is derived from an EMBL/GenBank/DDBJ whole genome shotgun (WGS) entry which is preliminary data.</text>
</comment>
<accession>A0ABQ0EQU7</accession>
<evidence type="ECO:0000313" key="1">
    <source>
        <dbReference type="EMBL" id="GAB1289166.1"/>
    </source>
</evidence>
<keyword evidence="2" id="KW-1185">Reference proteome</keyword>
<evidence type="ECO:0000313" key="2">
    <source>
        <dbReference type="Proteomes" id="UP001623349"/>
    </source>
</evidence>
<reference evidence="1 2" key="1">
    <citation type="submission" date="2024-08" db="EMBL/GenBank/DDBJ databases">
        <title>The draft genome of Apodemus speciosus.</title>
        <authorList>
            <person name="Nabeshima K."/>
            <person name="Suzuki S."/>
            <person name="Onuma M."/>
        </authorList>
    </citation>
    <scope>NUCLEOTIDE SEQUENCE [LARGE SCALE GENOMIC DNA]</scope>
    <source>
        <strain evidence="1">IB14-021</strain>
    </source>
</reference>
<dbReference type="EMBL" id="BAAFST010000004">
    <property type="protein sequence ID" value="GAB1289166.1"/>
    <property type="molecule type" value="Genomic_DNA"/>
</dbReference>
<name>A0ABQ0EQU7_APOSI</name>
<protein>
    <submittedName>
        <fullName evidence="1">Uncharacterized protein</fullName>
    </submittedName>
</protein>
<dbReference type="Proteomes" id="UP001623349">
    <property type="component" value="Unassembled WGS sequence"/>
</dbReference>
<proteinExistence type="predicted"/>
<gene>
    <name evidence="1" type="ORF">APTSU1_000439600</name>
</gene>
<organism evidence="1 2">
    <name type="scientific">Apodemus speciosus</name>
    <name type="common">Large Japanese field mouse</name>
    <dbReference type="NCBI Taxonomy" id="105296"/>
    <lineage>
        <taxon>Eukaryota</taxon>
        <taxon>Metazoa</taxon>
        <taxon>Chordata</taxon>
        <taxon>Craniata</taxon>
        <taxon>Vertebrata</taxon>
        <taxon>Euteleostomi</taxon>
        <taxon>Mammalia</taxon>
        <taxon>Eutheria</taxon>
        <taxon>Euarchontoglires</taxon>
        <taxon>Glires</taxon>
        <taxon>Rodentia</taxon>
        <taxon>Myomorpha</taxon>
        <taxon>Muroidea</taxon>
        <taxon>Muridae</taxon>
        <taxon>Murinae</taxon>
        <taxon>Apodemus</taxon>
    </lineage>
</organism>